<keyword evidence="2" id="KW-0012">Acyltransferase</keyword>
<dbReference type="SUPFAM" id="SSF56235">
    <property type="entry name" value="N-terminal nucleophile aminohydrolases (Ntn hydrolases)"/>
    <property type="match status" value="1"/>
</dbReference>
<evidence type="ECO:0000259" key="1">
    <source>
        <dbReference type="Pfam" id="PF03417"/>
    </source>
</evidence>
<dbReference type="InterPro" id="IPR005079">
    <property type="entry name" value="Peptidase_C45_hydrolase"/>
</dbReference>
<name>A0ABW3NDY9_9BACI</name>
<dbReference type="PANTHER" id="PTHR34180:SF1">
    <property type="entry name" value="BETA-ALANYL-DOPAMINE_CARCININE HYDROLASE"/>
    <property type="match status" value="1"/>
</dbReference>
<proteinExistence type="predicted"/>
<dbReference type="CDD" id="cd01935">
    <property type="entry name" value="Ntn_CGH_like"/>
    <property type="match status" value="1"/>
</dbReference>
<feature type="domain" description="Peptidase C45 hydrolase" evidence="1">
    <location>
        <begin position="104"/>
        <end position="312"/>
    </location>
</feature>
<dbReference type="InterPro" id="IPR047794">
    <property type="entry name" value="C45_proenzyme-like"/>
</dbReference>
<comment type="caution">
    <text evidence="2">The sequence shown here is derived from an EMBL/GenBank/DDBJ whole genome shotgun (WGS) entry which is preliminary data.</text>
</comment>
<dbReference type="Gene3D" id="3.60.60.10">
    <property type="entry name" value="Penicillin V Acylase, Chain A"/>
    <property type="match status" value="1"/>
</dbReference>
<dbReference type="InterPro" id="IPR029055">
    <property type="entry name" value="Ntn_hydrolases_N"/>
</dbReference>
<sequence length="358" mass="41172">MKKITSSVVQFRGTHYAFGYHQGMLLKHHILLKNRENQWKVRTPLFSIDIQETKRIFQEIAPAIWEELEGFAEALEWPMKRVLLEFGGYRVKLNRSGCSILTGKDYLIRNYDYHPKTYDGIFSVFQPADSGYAVIGVTQKVTGRCDGMNEHGLTMGYTFMHRKRPRDGFVCHMIGRIVLETCANIEEAVSLLKQIPHRGSFSYVLFDKNHTEATIVEASPRNVEVRKGTACTNHFQVMKEENRNYLKDSERRLDMMENHSSNLLNKEEAFQLLNGTENGVFSKLYGQWAGTIHTSAYFPSTLEAWLALGGDQQPVTFDFASWLKGNDFPISEMTGMIDTAIPFVHMEKADWFKEKSKK</sequence>
<reference evidence="3" key="1">
    <citation type="journal article" date="2019" name="Int. J. Syst. Evol. Microbiol.">
        <title>The Global Catalogue of Microorganisms (GCM) 10K type strain sequencing project: providing services to taxonomists for standard genome sequencing and annotation.</title>
        <authorList>
            <consortium name="The Broad Institute Genomics Platform"/>
            <consortium name="The Broad Institute Genome Sequencing Center for Infectious Disease"/>
            <person name="Wu L."/>
            <person name="Ma J."/>
        </authorList>
    </citation>
    <scope>NUCLEOTIDE SEQUENCE [LARGE SCALE GENOMIC DNA]</scope>
    <source>
        <strain evidence="3">CCUG 56608</strain>
    </source>
</reference>
<dbReference type="NCBIfam" id="NF040521">
    <property type="entry name" value="C45_proenzyme"/>
    <property type="match status" value="1"/>
</dbReference>
<dbReference type="GO" id="GO:0016746">
    <property type="term" value="F:acyltransferase activity"/>
    <property type="evidence" value="ECO:0007669"/>
    <property type="project" value="UniProtKB-KW"/>
</dbReference>
<organism evidence="2 3">
    <name type="scientific">Oceanobacillus locisalsi</name>
    <dbReference type="NCBI Taxonomy" id="546107"/>
    <lineage>
        <taxon>Bacteria</taxon>
        <taxon>Bacillati</taxon>
        <taxon>Bacillota</taxon>
        <taxon>Bacilli</taxon>
        <taxon>Bacillales</taxon>
        <taxon>Bacillaceae</taxon>
        <taxon>Oceanobacillus</taxon>
    </lineage>
</organism>
<dbReference type="RefSeq" id="WP_379591444.1">
    <property type="nucleotide sequence ID" value="NZ_JBHTKK010000006.1"/>
</dbReference>
<keyword evidence="2" id="KW-0808">Transferase</keyword>
<accession>A0ABW3NDY9</accession>
<dbReference type="Proteomes" id="UP001597041">
    <property type="component" value="Unassembled WGS sequence"/>
</dbReference>
<evidence type="ECO:0000313" key="3">
    <source>
        <dbReference type="Proteomes" id="UP001597041"/>
    </source>
</evidence>
<protein>
    <submittedName>
        <fullName evidence="2">C45 family autoproteolytic acyltransferase/hydrolase</fullName>
    </submittedName>
</protein>
<dbReference type="Pfam" id="PF03417">
    <property type="entry name" value="AAT"/>
    <property type="match status" value="1"/>
</dbReference>
<dbReference type="PANTHER" id="PTHR34180">
    <property type="entry name" value="PEPTIDASE C45"/>
    <property type="match status" value="1"/>
</dbReference>
<gene>
    <name evidence="2" type="ORF">ACFQ19_07435</name>
</gene>
<dbReference type="EMBL" id="JBHTKK010000006">
    <property type="protein sequence ID" value="MFD1065854.1"/>
    <property type="molecule type" value="Genomic_DNA"/>
</dbReference>
<evidence type="ECO:0000313" key="2">
    <source>
        <dbReference type="EMBL" id="MFD1065854.1"/>
    </source>
</evidence>
<keyword evidence="3" id="KW-1185">Reference proteome</keyword>
<dbReference type="InterPro" id="IPR047801">
    <property type="entry name" value="Peptidase_C45"/>
</dbReference>